<dbReference type="EMBL" id="NIVS01000020">
    <property type="protein sequence ID" value="OWQ54014.1"/>
    <property type="molecule type" value="Genomic_DNA"/>
</dbReference>
<evidence type="ECO:0008006" key="3">
    <source>
        <dbReference type="Google" id="ProtNLM"/>
    </source>
</evidence>
<sequence>MTTFTERRQRVTDTAGILLFLEISAPSLPNPLRIVNDTQDWTSKGVVYLGAPFDFKLPNDTKGQTPRAQLVVDNVGRGISEDLESIGPNEVLMARLMVSDRADPNTIERDYFLPVSSVTITGATASAQCGVDYIMRQQAVKLRANQFTLPGIFT</sequence>
<evidence type="ECO:0000313" key="1">
    <source>
        <dbReference type="EMBL" id="OWQ54014.1"/>
    </source>
</evidence>
<dbReference type="AlphaFoldDB" id="A0A246HMU6"/>
<comment type="caution">
    <text evidence="1">The sequence shown here is derived from an EMBL/GenBank/DDBJ whole genome shotgun (WGS) entry which is preliminary data.</text>
</comment>
<dbReference type="InterPro" id="IPR014974">
    <property type="entry name" value="DUF1833"/>
</dbReference>
<name>A0A246HMU6_STEMA</name>
<organism evidence="1 2">
    <name type="scientific">Stenotrophomonas maltophilia</name>
    <name type="common">Pseudomonas maltophilia</name>
    <name type="synonym">Xanthomonas maltophilia</name>
    <dbReference type="NCBI Taxonomy" id="40324"/>
    <lineage>
        <taxon>Bacteria</taxon>
        <taxon>Pseudomonadati</taxon>
        <taxon>Pseudomonadota</taxon>
        <taxon>Gammaproteobacteria</taxon>
        <taxon>Lysobacterales</taxon>
        <taxon>Lysobacteraceae</taxon>
        <taxon>Stenotrophomonas</taxon>
        <taxon>Stenotrophomonas maltophilia group</taxon>
    </lineage>
</organism>
<accession>A0A246HMU6</accession>
<protein>
    <recommendedName>
        <fullName evidence="3">DUF1833 domain-containing protein</fullName>
    </recommendedName>
</protein>
<dbReference type="Proteomes" id="UP000198157">
    <property type="component" value="Unassembled WGS sequence"/>
</dbReference>
<reference evidence="1 2" key="1">
    <citation type="submission" date="2017-06" db="EMBL/GenBank/DDBJ databases">
        <authorList>
            <person name="Kim H.J."/>
            <person name="Triplett B.A."/>
        </authorList>
    </citation>
    <scope>NUCLEOTIDE SEQUENCE [LARGE SCALE GENOMIC DNA]</scope>
    <source>
        <strain evidence="1 2">13146</strain>
    </source>
</reference>
<gene>
    <name evidence="1" type="ORF">CEE60_10170</name>
</gene>
<proteinExistence type="predicted"/>
<dbReference type="Pfam" id="PF08875">
    <property type="entry name" value="DUF1833"/>
    <property type="match status" value="1"/>
</dbReference>
<dbReference type="OrthoDB" id="6041058at2"/>
<evidence type="ECO:0000313" key="2">
    <source>
        <dbReference type="Proteomes" id="UP000198157"/>
    </source>
</evidence>